<dbReference type="AlphaFoldDB" id="A0A4U6VXJ4"/>
<dbReference type="OMA" id="CQFNPLV"/>
<evidence type="ECO:0000313" key="3">
    <source>
        <dbReference type="Proteomes" id="UP000298652"/>
    </source>
</evidence>
<sequence>MEAADPLEYELQREISDIMIQDYVCGLQREFEMKVWEHQNCISTLNRNWKQKVSEIGVLRDELHSILSVVVGSESGMHPHQSHSSPEDQIVVKVKDDNEPPLTEKATDTSEVMLEIPDFSLLKHMPSEEITNFLKTEWLKLRRQHESELHQKTEELFRVKREYAKAKASLPLKKERELEFIKSKLLQTISKLGEIASGKENSCFERNESEDMCRLKDRIGMLLHENNRLRGLLADKREEVKHFSSQVSDAKSKIAQHSLSEANLLNNFEKLRVELEDVKIERQLNNLLDSSIFREAFDDYENQIYDMNQEGSFLKELLDEKEDQLNIIYEDRQKLKYENNQLVSIAGSIMQHHDQVNLVNDEILMFKEKVCEQELLILESKSEYNSMKRCLYEAMQEIQVCKQEILELTENLTSMAIALDEAKKQNGSLDATIREMKKTPAQSIWRHSEQTGESDLASIEKLSKAYSDFESRLAETMKRNETRLTSMICQFNPLVQQVAVLRKKEFWYKQILEIKCSNLRKAEAEVDILGDEVDTLLSVLGKIYIALDHYSPVLKHYPGVTEILILVQKVLKGENI</sequence>
<gene>
    <name evidence="2" type="ORF">SEVIR_3G413600v2</name>
</gene>
<dbReference type="InterPro" id="IPR037490">
    <property type="entry name" value="WAP"/>
</dbReference>
<evidence type="ECO:0000256" key="1">
    <source>
        <dbReference type="SAM" id="Coils"/>
    </source>
</evidence>
<keyword evidence="1" id="KW-0175">Coiled coil</keyword>
<feature type="coiled-coil region" evidence="1">
    <location>
        <begin position="391"/>
        <end position="479"/>
    </location>
</feature>
<organism evidence="2 3">
    <name type="scientific">Setaria viridis</name>
    <name type="common">Green bristlegrass</name>
    <name type="synonym">Setaria italica subsp. viridis</name>
    <dbReference type="NCBI Taxonomy" id="4556"/>
    <lineage>
        <taxon>Eukaryota</taxon>
        <taxon>Viridiplantae</taxon>
        <taxon>Streptophyta</taxon>
        <taxon>Embryophyta</taxon>
        <taxon>Tracheophyta</taxon>
        <taxon>Spermatophyta</taxon>
        <taxon>Magnoliopsida</taxon>
        <taxon>Liliopsida</taxon>
        <taxon>Poales</taxon>
        <taxon>Poaceae</taxon>
        <taxon>PACMAD clade</taxon>
        <taxon>Panicoideae</taxon>
        <taxon>Panicodae</taxon>
        <taxon>Paniceae</taxon>
        <taxon>Cenchrinae</taxon>
        <taxon>Setaria</taxon>
    </lineage>
</organism>
<accession>A0A4U6VXJ4</accession>
<evidence type="ECO:0000313" key="2">
    <source>
        <dbReference type="EMBL" id="TKW29707.1"/>
    </source>
</evidence>
<dbReference type="Gramene" id="TKW29707">
    <property type="protein sequence ID" value="TKW29707"/>
    <property type="gene ID" value="SEVIR_3G413600v2"/>
</dbReference>
<evidence type="ECO:0008006" key="4">
    <source>
        <dbReference type="Google" id="ProtNLM"/>
    </source>
</evidence>
<keyword evidence="3" id="KW-1185">Reference proteome</keyword>
<dbReference type="EMBL" id="CM016554">
    <property type="protein sequence ID" value="TKW29707.1"/>
    <property type="molecule type" value="Genomic_DNA"/>
</dbReference>
<dbReference type="PANTHER" id="PTHR33883">
    <property type="entry name" value="WPP DOMAIN-ASSOCIATED PROTEIN"/>
    <property type="match status" value="1"/>
</dbReference>
<proteinExistence type="predicted"/>
<name>A0A4U6VXJ4_SETVI</name>
<reference evidence="2" key="1">
    <citation type="submission" date="2019-03" db="EMBL/GenBank/DDBJ databases">
        <title>WGS assembly of Setaria viridis.</title>
        <authorList>
            <person name="Huang P."/>
            <person name="Jenkins J."/>
            <person name="Grimwood J."/>
            <person name="Barry K."/>
            <person name="Healey A."/>
            <person name="Mamidi S."/>
            <person name="Sreedasyam A."/>
            <person name="Shu S."/>
            <person name="Feldman M."/>
            <person name="Wu J."/>
            <person name="Yu Y."/>
            <person name="Chen C."/>
            <person name="Johnson J."/>
            <person name="Rokhsar D."/>
            <person name="Baxter I."/>
            <person name="Schmutz J."/>
            <person name="Brutnell T."/>
            <person name="Kellogg E."/>
        </authorList>
    </citation>
    <scope>NUCLEOTIDE SEQUENCE [LARGE SCALE GENOMIC DNA]</scope>
</reference>
<dbReference type="PANTHER" id="PTHR33883:SF10">
    <property type="entry name" value="WPP DOMAIN-ASSOCIATED PROTEIN"/>
    <property type="match status" value="1"/>
</dbReference>
<protein>
    <recommendedName>
        <fullName evidence="4">WPP domain-associated protein</fullName>
    </recommendedName>
</protein>
<dbReference type="Proteomes" id="UP000298652">
    <property type="component" value="Chromosome 3"/>
</dbReference>